<dbReference type="FunFam" id="3.40.50.300:FF:000398">
    <property type="entry name" value="Type IV pilus assembly ATPase PilB"/>
    <property type="match status" value="1"/>
</dbReference>
<dbReference type="GO" id="GO:0005886">
    <property type="term" value="C:plasma membrane"/>
    <property type="evidence" value="ECO:0007669"/>
    <property type="project" value="TreeGrafter"/>
</dbReference>
<name>A0A1G2SAA8_9BACT</name>
<feature type="domain" description="Bacterial type II secretion system protein E" evidence="4">
    <location>
        <begin position="264"/>
        <end position="278"/>
    </location>
</feature>
<dbReference type="SUPFAM" id="SSF52540">
    <property type="entry name" value="P-loop containing nucleoside triphosphate hydrolases"/>
    <property type="match status" value="1"/>
</dbReference>
<dbReference type="GO" id="GO:0005524">
    <property type="term" value="F:ATP binding"/>
    <property type="evidence" value="ECO:0007669"/>
    <property type="project" value="UniProtKB-KW"/>
</dbReference>
<evidence type="ECO:0000256" key="3">
    <source>
        <dbReference type="ARBA" id="ARBA00022840"/>
    </source>
</evidence>
<dbReference type="PANTHER" id="PTHR30258:SF3">
    <property type="entry name" value="SLL1921 PROTEIN"/>
    <property type="match status" value="1"/>
</dbReference>
<dbReference type="Gene3D" id="3.40.50.300">
    <property type="entry name" value="P-loop containing nucleotide triphosphate hydrolases"/>
    <property type="match status" value="1"/>
</dbReference>
<dbReference type="GO" id="GO:0016887">
    <property type="term" value="F:ATP hydrolysis activity"/>
    <property type="evidence" value="ECO:0007669"/>
    <property type="project" value="TreeGrafter"/>
</dbReference>
<evidence type="ECO:0000259" key="4">
    <source>
        <dbReference type="PROSITE" id="PS00662"/>
    </source>
</evidence>
<dbReference type="STRING" id="1802723.A2675_01605"/>
<dbReference type="Proteomes" id="UP000176997">
    <property type="component" value="Unassembled WGS sequence"/>
</dbReference>
<sequence>MAARSGLARVWDRYKDLSLASRTDAGVLDISGEEVARLAKELTTTTSIRELLGNTISQKGIHQVSKVLEIILSGAISIGASDIHIEPEEESVHIRYRLDGVLQNLAQIDHKTYKLVLSRLKLLSGLKLNVNADTQDGRFSIKLGDVDIEIRTSVLPSAYGEGVVMRILNPASIELSLDDMGIEPGLLKILLHEIEKPNGMILTTGPTGSGKTTTLYAFLRKVYSPEIKIITIEDPIEYHLPGISQTQVNETSNYTFLSGLRAALRQDPDVIMVGEIRDGETAKIAVNASLTGHLVLSTLHTNNAAGTIPRLVDLGVNPKVIGSSLSVAIAQRLLRRLCSSCKKEEEPTSEERAIIEHILIGVGRKKEGAPTIGKICRPVGCDTCNNTGYKGRVGIYEAIRMDEKLEQLIAENPSEREIVATSEDQGILTMSEDGIVKVLAGMTSLEELSRTIDLEAP</sequence>
<dbReference type="InterPro" id="IPR027417">
    <property type="entry name" value="P-loop_NTPase"/>
</dbReference>
<dbReference type="PANTHER" id="PTHR30258">
    <property type="entry name" value="TYPE II SECRETION SYSTEM PROTEIN GSPE-RELATED"/>
    <property type="match status" value="1"/>
</dbReference>
<evidence type="ECO:0000313" key="6">
    <source>
        <dbReference type="Proteomes" id="UP000176997"/>
    </source>
</evidence>
<reference evidence="5 6" key="1">
    <citation type="journal article" date="2016" name="Nat. Commun.">
        <title>Thousands of microbial genomes shed light on interconnected biogeochemical processes in an aquifer system.</title>
        <authorList>
            <person name="Anantharaman K."/>
            <person name="Brown C.T."/>
            <person name="Hug L.A."/>
            <person name="Sharon I."/>
            <person name="Castelle C.J."/>
            <person name="Probst A.J."/>
            <person name="Thomas B.C."/>
            <person name="Singh A."/>
            <person name="Wilkins M.J."/>
            <person name="Karaoz U."/>
            <person name="Brodie E.L."/>
            <person name="Williams K.H."/>
            <person name="Hubbard S.S."/>
            <person name="Banfield J.F."/>
        </authorList>
    </citation>
    <scope>NUCLEOTIDE SEQUENCE [LARGE SCALE GENOMIC DNA]</scope>
</reference>
<dbReference type="CDD" id="cd01129">
    <property type="entry name" value="PulE-GspE-like"/>
    <property type="match status" value="1"/>
</dbReference>
<keyword evidence="2" id="KW-0547">Nucleotide-binding</keyword>
<proteinExistence type="inferred from homology"/>
<dbReference type="EMBL" id="MHUS01000005">
    <property type="protein sequence ID" value="OHA82003.1"/>
    <property type="molecule type" value="Genomic_DNA"/>
</dbReference>
<dbReference type="AlphaFoldDB" id="A0A1G2SAA8"/>
<gene>
    <name evidence="5" type="ORF">A2675_01605</name>
</gene>
<dbReference type="Pfam" id="PF00437">
    <property type="entry name" value="T2SSE"/>
    <property type="match status" value="1"/>
</dbReference>
<comment type="caution">
    <text evidence="5">The sequence shown here is derived from an EMBL/GenBank/DDBJ whole genome shotgun (WGS) entry which is preliminary data.</text>
</comment>
<protein>
    <recommendedName>
        <fullName evidence="4">Bacterial type II secretion system protein E domain-containing protein</fullName>
    </recommendedName>
</protein>
<evidence type="ECO:0000313" key="5">
    <source>
        <dbReference type="EMBL" id="OHA82003.1"/>
    </source>
</evidence>
<dbReference type="PROSITE" id="PS00662">
    <property type="entry name" value="T2SP_E"/>
    <property type="match status" value="1"/>
</dbReference>
<evidence type="ECO:0000256" key="1">
    <source>
        <dbReference type="ARBA" id="ARBA00006611"/>
    </source>
</evidence>
<accession>A0A1G2SAA8</accession>
<dbReference type="InterPro" id="IPR001482">
    <property type="entry name" value="T2SS/T4SS_dom"/>
</dbReference>
<organism evidence="5 6">
    <name type="scientific">Candidatus Yonathbacteria bacterium RIFCSPHIGHO2_01_FULL_51_10</name>
    <dbReference type="NCBI Taxonomy" id="1802723"/>
    <lineage>
        <taxon>Bacteria</taxon>
        <taxon>Candidatus Yonathiibacteriota</taxon>
    </lineage>
</organism>
<comment type="similarity">
    <text evidence="1">Belongs to the GSP E family.</text>
</comment>
<evidence type="ECO:0000256" key="2">
    <source>
        <dbReference type="ARBA" id="ARBA00022741"/>
    </source>
</evidence>
<dbReference type="Gene3D" id="3.30.450.90">
    <property type="match status" value="1"/>
</dbReference>
<keyword evidence="3" id="KW-0067">ATP-binding</keyword>